<dbReference type="GO" id="GO:0042802">
    <property type="term" value="F:identical protein binding"/>
    <property type="evidence" value="ECO:0007669"/>
    <property type="project" value="TreeGrafter"/>
</dbReference>
<feature type="transmembrane region" description="Helical" evidence="1">
    <location>
        <begin position="62"/>
        <end position="78"/>
    </location>
</feature>
<gene>
    <name evidence="3" type="ORF">CSX00_03515</name>
</gene>
<dbReference type="Gene3D" id="1.10.287.130">
    <property type="match status" value="1"/>
</dbReference>
<keyword evidence="4" id="KW-1185">Reference proteome</keyword>
<reference evidence="3" key="1">
    <citation type="submission" date="2017-10" db="EMBL/GenBank/DDBJ databases">
        <title>Resolving the taxonomy of Roseburia spp., Eubacterium rectale and Agathobacter spp. through phylogenomic analysis.</title>
        <authorList>
            <person name="Sheridan P.O."/>
            <person name="Walker A.W."/>
            <person name="Duncan S.H."/>
            <person name="Scott K.P."/>
            <person name="Toole P.W.O."/>
            <person name="Luis P."/>
            <person name="Flint H.J."/>
        </authorList>
    </citation>
    <scope>NUCLEOTIDE SEQUENCE [LARGE SCALE GENOMIC DNA]</scope>
    <source>
        <strain evidence="3">JK10</strain>
    </source>
</reference>
<dbReference type="PANTHER" id="PTHR40448">
    <property type="entry name" value="TWO-COMPONENT SENSOR HISTIDINE KINASE"/>
    <property type="match status" value="1"/>
</dbReference>
<dbReference type="InterPro" id="IPR036890">
    <property type="entry name" value="HATPase_C_sf"/>
</dbReference>
<dbReference type="CDD" id="cd16935">
    <property type="entry name" value="HATPase_AgrC-ComD-like"/>
    <property type="match status" value="1"/>
</dbReference>
<protein>
    <submittedName>
        <fullName evidence="3">GHKL domain-containing protein</fullName>
    </submittedName>
</protein>
<dbReference type="SUPFAM" id="SSF55874">
    <property type="entry name" value="ATPase domain of HSP90 chaperone/DNA topoisomerase II/histidine kinase"/>
    <property type="match status" value="1"/>
</dbReference>
<keyword evidence="1" id="KW-0812">Transmembrane</keyword>
<name>A0A2G3ED13_9FIRM</name>
<keyword evidence="1" id="KW-1133">Transmembrane helix</keyword>
<dbReference type="AlphaFoldDB" id="A0A2G3ED13"/>
<accession>A0A2G3ED13</accession>
<evidence type="ECO:0000256" key="1">
    <source>
        <dbReference type="SAM" id="Phobius"/>
    </source>
</evidence>
<proteinExistence type="predicted"/>
<feature type="transmembrane region" description="Helical" evidence="1">
    <location>
        <begin position="184"/>
        <end position="203"/>
    </location>
</feature>
<evidence type="ECO:0000313" key="3">
    <source>
        <dbReference type="EMBL" id="PHU41025.1"/>
    </source>
</evidence>
<evidence type="ECO:0000313" key="4">
    <source>
        <dbReference type="Proteomes" id="UP000224317"/>
    </source>
</evidence>
<dbReference type="EMBL" id="PDYH01000010">
    <property type="protein sequence ID" value="PHU41025.1"/>
    <property type="molecule type" value="Genomic_DNA"/>
</dbReference>
<feature type="domain" description="Sensor histidine kinase NatK-like C-terminal" evidence="2">
    <location>
        <begin position="327"/>
        <end position="425"/>
    </location>
</feature>
<dbReference type="InterPro" id="IPR032834">
    <property type="entry name" value="NatK-like_C"/>
</dbReference>
<feature type="transmembrane region" description="Helical" evidence="1">
    <location>
        <begin position="36"/>
        <end position="56"/>
    </location>
</feature>
<evidence type="ECO:0000259" key="2">
    <source>
        <dbReference type="Pfam" id="PF14501"/>
    </source>
</evidence>
<feature type="transmembrane region" description="Helical" evidence="1">
    <location>
        <begin position="153"/>
        <end position="172"/>
    </location>
</feature>
<feature type="transmembrane region" description="Helical" evidence="1">
    <location>
        <begin position="6"/>
        <end position="24"/>
    </location>
</feature>
<dbReference type="RefSeq" id="WP_099412829.1">
    <property type="nucleotide sequence ID" value="NZ_PDYH01000010.1"/>
</dbReference>
<organism evidence="3 4">
    <name type="scientific">Pseudobutyrivibrio ruminis</name>
    <dbReference type="NCBI Taxonomy" id="46206"/>
    <lineage>
        <taxon>Bacteria</taxon>
        <taxon>Bacillati</taxon>
        <taxon>Bacillota</taxon>
        <taxon>Clostridia</taxon>
        <taxon>Lachnospirales</taxon>
        <taxon>Lachnospiraceae</taxon>
        <taxon>Pseudobutyrivibrio</taxon>
    </lineage>
</organism>
<dbReference type="Gene3D" id="3.30.565.10">
    <property type="entry name" value="Histidine kinase-like ATPase, C-terminal domain"/>
    <property type="match status" value="1"/>
</dbReference>
<keyword evidence="1" id="KW-0472">Membrane</keyword>
<sequence length="437" mass="49624">MTNYVALFSGVLLAFCQVLLVRKFMGVLLGSGKKDIISNILWVLYYIYVATTMNIFSFRGTYLLIGNMLFVFTIAIVTKKASLLMKIFSVIIIFTIWTTVESLIGITIDHIGISFIVSDRVSDFLSQISVLLIVITIEKYKKDRFSKDISLKTFIMLAWIPVVSIYFEIVSVEVSRKYPNYDGFAAIASVVLLLTNYVMFDAYDWVNRTVQLRAQNKLFVQQIQLCSRQTAEQEATYKELRRLRHDMKNHLTSLLGMIDSGSTNDARDYIENLLNDGKLIKTGDISRTGNIVVDSLINYKYSMAKELGIDFNANVFIPTELPFKNENIVIILGNLLENAIEACVKVDNNRYIGLEMGYEKNMLQICIKNSYTGEIKKNIAGDLETTKEDKENHGMGLLSIKMAAKEYDGDVLVKNEGKDFAVVVVLYEKMEKLHVNC</sequence>
<dbReference type="PANTHER" id="PTHR40448:SF1">
    <property type="entry name" value="TWO-COMPONENT SENSOR HISTIDINE KINASE"/>
    <property type="match status" value="1"/>
</dbReference>
<comment type="caution">
    <text evidence="3">The sequence shown here is derived from an EMBL/GenBank/DDBJ whole genome shotgun (WGS) entry which is preliminary data.</text>
</comment>
<dbReference type="Pfam" id="PF14501">
    <property type="entry name" value="HATPase_c_5"/>
    <property type="match status" value="1"/>
</dbReference>
<feature type="transmembrane region" description="Helical" evidence="1">
    <location>
        <begin position="90"/>
        <end position="118"/>
    </location>
</feature>
<dbReference type="Proteomes" id="UP000224317">
    <property type="component" value="Unassembled WGS sequence"/>
</dbReference>